<protein>
    <recommendedName>
        <fullName evidence="1">Serine aminopeptidase S33 domain-containing protein</fullName>
    </recommendedName>
</protein>
<dbReference type="InterPro" id="IPR029058">
    <property type="entry name" value="AB_hydrolase_fold"/>
</dbReference>
<gene>
    <name evidence="2" type="ORF">ACMU_03460</name>
</gene>
<dbReference type="Pfam" id="PF12146">
    <property type="entry name" value="Hydrolase_4"/>
    <property type="match status" value="1"/>
</dbReference>
<feature type="domain" description="Serine aminopeptidase S33" evidence="1">
    <location>
        <begin position="74"/>
        <end position="274"/>
    </location>
</feature>
<dbReference type="AlphaFoldDB" id="A0A037ZEW2"/>
<dbReference type="EMBL" id="JFKE01000010">
    <property type="protein sequence ID" value="KAJ54153.1"/>
    <property type="molecule type" value="Genomic_DNA"/>
</dbReference>
<dbReference type="STRING" id="1454373.ACMU_03460"/>
<dbReference type="Gene3D" id="3.40.50.1820">
    <property type="entry name" value="alpha/beta hydrolase"/>
    <property type="match status" value="1"/>
</dbReference>
<evidence type="ECO:0000313" key="2">
    <source>
        <dbReference type="EMBL" id="KAJ54153.1"/>
    </source>
</evidence>
<dbReference type="Proteomes" id="UP000026249">
    <property type="component" value="Unassembled WGS sequence"/>
</dbReference>
<evidence type="ECO:0000259" key="1">
    <source>
        <dbReference type="Pfam" id="PF12146"/>
    </source>
</evidence>
<proteinExistence type="predicted"/>
<dbReference type="OrthoDB" id="5416147at2"/>
<dbReference type="InterPro" id="IPR022742">
    <property type="entry name" value="Hydrolase_4"/>
</dbReference>
<organism evidence="2 3">
    <name type="scientific">Actibacterium mucosum KCTC 23349</name>
    <dbReference type="NCBI Taxonomy" id="1454373"/>
    <lineage>
        <taxon>Bacteria</taxon>
        <taxon>Pseudomonadati</taxon>
        <taxon>Pseudomonadota</taxon>
        <taxon>Alphaproteobacteria</taxon>
        <taxon>Rhodobacterales</taxon>
        <taxon>Roseobacteraceae</taxon>
        <taxon>Actibacterium</taxon>
    </lineage>
</organism>
<comment type="caution">
    <text evidence="2">The sequence shown here is derived from an EMBL/GenBank/DDBJ whole genome shotgun (WGS) entry which is preliminary data.</text>
</comment>
<evidence type="ECO:0000313" key="3">
    <source>
        <dbReference type="Proteomes" id="UP000026249"/>
    </source>
</evidence>
<sequence>MVWKILAALVALLVVGGYLTREKVDLTARFDPNAIGDDVDIYLADVEGNVPNLREGVAKRVVWATEARQKTPLSIIYLHGFSATSEEIRPVPDQVAATLGANLYYARLAGHGRDGAAMAEPTVADWVHDLDEALAIGRTIGEELLILSTSTGGTLAMLAATDPARAENVKGMVLISPNYGINNPMAPILSAPFARYFVPLIEGHERSFETKNDAHAAFWTARYPVVSALPLQALLVAVRRLDFSTASVPALFIFSDNDTVVRADLTRQVAGSWGDDAQIVNVEPGTEDDQNAHVLAGDIMSPGLNATVRAAIEKWVADL</sequence>
<keyword evidence="3" id="KW-1185">Reference proteome</keyword>
<accession>A0A037ZEW2</accession>
<reference evidence="2 3" key="1">
    <citation type="submission" date="2014-03" db="EMBL/GenBank/DDBJ databases">
        <title>Draft Genome Sequence of Actibacterium mucosum KCTC 23349, a Marine Alphaproteobacterium with Complex Ionic Requirements Isolated from Mediterranean Seawater at Malvarrosa Beach, Valencia, Spain.</title>
        <authorList>
            <person name="Arahal D.R."/>
            <person name="Shao Z."/>
            <person name="Lai Q."/>
            <person name="Pujalte M.J."/>
        </authorList>
    </citation>
    <scope>NUCLEOTIDE SEQUENCE [LARGE SCALE GENOMIC DNA]</scope>
    <source>
        <strain evidence="2 3">KCTC 23349</strain>
    </source>
</reference>
<dbReference type="RefSeq" id="WP_035262125.1">
    <property type="nucleotide sequence ID" value="NZ_JFKE01000010.1"/>
</dbReference>
<name>A0A037ZEW2_9RHOB</name>
<dbReference type="SUPFAM" id="SSF53474">
    <property type="entry name" value="alpha/beta-Hydrolases"/>
    <property type="match status" value="1"/>
</dbReference>